<feature type="non-terminal residue" evidence="1">
    <location>
        <position position="39"/>
    </location>
</feature>
<sequence length="39" mass="4006">MPDASAPIGIFDSGVGGLTVARTIIEQLPNESISYIGDT</sequence>
<organism evidence="1 2">
    <name type="scientific">Corynebacterium urealyticum</name>
    <dbReference type="NCBI Taxonomy" id="43771"/>
    <lineage>
        <taxon>Bacteria</taxon>
        <taxon>Bacillati</taxon>
        <taxon>Actinomycetota</taxon>
        <taxon>Actinomycetes</taxon>
        <taxon>Mycobacteriales</taxon>
        <taxon>Corynebacteriaceae</taxon>
        <taxon>Corynebacterium</taxon>
    </lineage>
</organism>
<name>A0A2W5BAT9_9CORY</name>
<protein>
    <submittedName>
        <fullName evidence="1">Glutamate racemase</fullName>
    </submittedName>
</protein>
<proteinExistence type="predicted"/>
<dbReference type="InterPro" id="IPR001920">
    <property type="entry name" value="Asp/Glu_race"/>
</dbReference>
<gene>
    <name evidence="1" type="ORF">DI609_03670</name>
</gene>
<dbReference type="EMBL" id="QFNY01000060">
    <property type="protein sequence ID" value="PZP01660.1"/>
    <property type="molecule type" value="Genomic_DNA"/>
</dbReference>
<dbReference type="GO" id="GO:0016855">
    <property type="term" value="F:racemase and epimerase activity, acting on amino acids and derivatives"/>
    <property type="evidence" value="ECO:0007669"/>
    <property type="project" value="InterPro"/>
</dbReference>
<evidence type="ECO:0000313" key="2">
    <source>
        <dbReference type="Proteomes" id="UP000249451"/>
    </source>
</evidence>
<accession>A0A2W5BAT9</accession>
<comment type="caution">
    <text evidence="1">The sequence shown here is derived from an EMBL/GenBank/DDBJ whole genome shotgun (WGS) entry which is preliminary data.</text>
</comment>
<evidence type="ECO:0000313" key="1">
    <source>
        <dbReference type="EMBL" id="PZP01660.1"/>
    </source>
</evidence>
<dbReference type="SUPFAM" id="SSF53681">
    <property type="entry name" value="Aspartate/glutamate racemase"/>
    <property type="match status" value="1"/>
</dbReference>
<dbReference type="Gene3D" id="3.40.50.1860">
    <property type="match status" value="1"/>
</dbReference>
<dbReference type="Proteomes" id="UP000249451">
    <property type="component" value="Unassembled WGS sequence"/>
</dbReference>
<dbReference type="AlphaFoldDB" id="A0A2W5BAT9"/>
<reference evidence="1 2" key="1">
    <citation type="submission" date="2017-11" db="EMBL/GenBank/DDBJ databases">
        <title>Infants hospitalized years apart are colonized by the same room-sourced microbial strains.</title>
        <authorList>
            <person name="Brooks B."/>
            <person name="Olm M.R."/>
            <person name="Firek B.A."/>
            <person name="Baker R."/>
            <person name="Thomas B.C."/>
            <person name="Morowitz M.J."/>
            <person name="Banfield J.F."/>
        </authorList>
    </citation>
    <scope>NUCLEOTIDE SEQUENCE [LARGE SCALE GENOMIC DNA]</scope>
    <source>
        <strain evidence="1">S2_012_000_R3_87</strain>
    </source>
</reference>